<dbReference type="EMBL" id="FXTE01000016">
    <property type="protein sequence ID" value="SMO90837.1"/>
    <property type="molecule type" value="Genomic_DNA"/>
</dbReference>
<feature type="chain" id="PRO_5021956876" description="Group 4 capsule polysaccharide lipoprotein gfcB, YjbF" evidence="1">
    <location>
        <begin position="27"/>
        <end position="203"/>
    </location>
</feature>
<sequence length="203" mass="22676">MGAPKPAKVVLAVSLFLALAVAPALATCPTRVDVGKGVWLDYGGTWLLRVQTVVETGFVVELRTEDSRRIGFASHYAHPLLFGETFMKFTASKRSYEQSVSSLDDLEQQKEWQSGFTIQDGDKEALLGTVTVEFQKNRIERVGTCKYKVWEVLVREHVSGDDERTVKVLYSPELKIVLKQAHMLPNSGLVWGRGFDGIRSKSE</sequence>
<evidence type="ECO:0000313" key="3">
    <source>
        <dbReference type="Proteomes" id="UP000319555"/>
    </source>
</evidence>
<dbReference type="Proteomes" id="UP000319555">
    <property type="component" value="Unassembled WGS sequence"/>
</dbReference>
<keyword evidence="3" id="KW-1185">Reference proteome</keyword>
<feature type="signal peptide" evidence="1">
    <location>
        <begin position="1"/>
        <end position="26"/>
    </location>
</feature>
<proteinExistence type="predicted"/>
<evidence type="ECO:0000256" key="1">
    <source>
        <dbReference type="SAM" id="SignalP"/>
    </source>
</evidence>
<evidence type="ECO:0008006" key="4">
    <source>
        <dbReference type="Google" id="ProtNLM"/>
    </source>
</evidence>
<name>A0A521F3T8_9RHOB</name>
<dbReference type="AlphaFoldDB" id="A0A521F3T8"/>
<evidence type="ECO:0000313" key="2">
    <source>
        <dbReference type="EMBL" id="SMO90837.1"/>
    </source>
</evidence>
<protein>
    <recommendedName>
        <fullName evidence="4">Group 4 capsule polysaccharide lipoprotein gfcB, YjbF</fullName>
    </recommendedName>
</protein>
<dbReference type="OrthoDB" id="7857602at2"/>
<dbReference type="RefSeq" id="WP_142639789.1">
    <property type="nucleotide sequence ID" value="NZ_CANLVA010000015.1"/>
</dbReference>
<gene>
    <name evidence="2" type="ORF">SAMN06265380_11676</name>
</gene>
<reference evidence="2 3" key="1">
    <citation type="submission" date="2017-05" db="EMBL/GenBank/DDBJ databases">
        <authorList>
            <person name="Varghese N."/>
            <person name="Submissions S."/>
        </authorList>
    </citation>
    <scope>NUCLEOTIDE SEQUENCE [LARGE SCALE GENOMIC DNA]</scope>
    <source>
        <strain evidence="2 3">DSM 28009</strain>
    </source>
</reference>
<keyword evidence="1" id="KW-0732">Signal</keyword>
<organism evidence="2 3">
    <name type="scientific">Ruegeria faecimaris</name>
    <dbReference type="NCBI Taxonomy" id="686389"/>
    <lineage>
        <taxon>Bacteria</taxon>
        <taxon>Pseudomonadati</taxon>
        <taxon>Pseudomonadota</taxon>
        <taxon>Alphaproteobacteria</taxon>
        <taxon>Rhodobacterales</taxon>
        <taxon>Roseobacteraceae</taxon>
        <taxon>Ruegeria</taxon>
    </lineage>
</organism>
<accession>A0A521F3T8</accession>